<accession>A0A645FBA1</accession>
<protein>
    <submittedName>
        <fullName evidence="2">Uncharacterized protein</fullName>
    </submittedName>
</protein>
<feature type="compositionally biased region" description="Basic and acidic residues" evidence="1">
    <location>
        <begin position="120"/>
        <end position="141"/>
    </location>
</feature>
<comment type="caution">
    <text evidence="2">The sequence shown here is derived from an EMBL/GenBank/DDBJ whole genome shotgun (WGS) entry which is preliminary data.</text>
</comment>
<feature type="compositionally biased region" description="Basic and acidic residues" evidence="1">
    <location>
        <begin position="46"/>
        <end position="60"/>
    </location>
</feature>
<name>A0A645FBA1_9ZZZZ</name>
<reference evidence="2" key="1">
    <citation type="submission" date="2019-08" db="EMBL/GenBank/DDBJ databases">
        <authorList>
            <person name="Kucharzyk K."/>
            <person name="Murdoch R.W."/>
            <person name="Higgins S."/>
            <person name="Loffler F."/>
        </authorList>
    </citation>
    <scope>NUCLEOTIDE SEQUENCE</scope>
</reference>
<feature type="region of interest" description="Disordered" evidence="1">
    <location>
        <begin position="26"/>
        <end position="66"/>
    </location>
</feature>
<evidence type="ECO:0000256" key="1">
    <source>
        <dbReference type="SAM" id="MobiDB-lite"/>
    </source>
</evidence>
<proteinExistence type="predicted"/>
<feature type="region of interest" description="Disordered" evidence="1">
    <location>
        <begin position="120"/>
        <end position="147"/>
    </location>
</feature>
<evidence type="ECO:0000313" key="2">
    <source>
        <dbReference type="EMBL" id="MPN10619.1"/>
    </source>
</evidence>
<gene>
    <name evidence="2" type="ORF">SDC9_157914</name>
</gene>
<dbReference type="AlphaFoldDB" id="A0A645FBA1"/>
<dbReference type="EMBL" id="VSSQ01056788">
    <property type="protein sequence ID" value="MPN10619.1"/>
    <property type="molecule type" value="Genomic_DNA"/>
</dbReference>
<sequence length="147" mass="16553">MNRKTLTAGLAAVALLCIGLHAAEPAEPKELKDPEGPMDMPPPPRGEFDAPPPHKSDRRGGGPSMWRAFSRLTEAQRQELLKLQLSDPEEFRTKMRELGEALRREEQAGFAELMKQVERYRASTDEKEKSALKEKITDSIRKHYGTA</sequence>
<organism evidence="2">
    <name type="scientific">bioreactor metagenome</name>
    <dbReference type="NCBI Taxonomy" id="1076179"/>
    <lineage>
        <taxon>unclassified sequences</taxon>
        <taxon>metagenomes</taxon>
        <taxon>ecological metagenomes</taxon>
    </lineage>
</organism>
<feature type="compositionally biased region" description="Basic and acidic residues" evidence="1">
    <location>
        <begin position="26"/>
        <end position="35"/>
    </location>
</feature>